<feature type="transmembrane region" description="Helical" evidence="6">
    <location>
        <begin position="244"/>
        <end position="264"/>
    </location>
</feature>
<accession>A0A840WBB6</accession>
<proteinExistence type="predicted"/>
<dbReference type="Pfam" id="PF00482">
    <property type="entry name" value="T2SSF"/>
    <property type="match status" value="1"/>
</dbReference>
<dbReference type="EMBL" id="JACHDO010000001">
    <property type="protein sequence ID" value="MBB5493422.1"/>
    <property type="molecule type" value="Genomic_DNA"/>
</dbReference>
<keyword evidence="4 6" id="KW-1133">Transmembrane helix</keyword>
<dbReference type="GO" id="GO:0005886">
    <property type="term" value="C:plasma membrane"/>
    <property type="evidence" value="ECO:0007669"/>
    <property type="project" value="UniProtKB-SubCell"/>
</dbReference>
<feature type="transmembrane region" description="Helical" evidence="6">
    <location>
        <begin position="213"/>
        <end position="232"/>
    </location>
</feature>
<evidence type="ECO:0000256" key="3">
    <source>
        <dbReference type="ARBA" id="ARBA00022692"/>
    </source>
</evidence>
<dbReference type="AlphaFoldDB" id="A0A840WBB6"/>
<gene>
    <name evidence="8" type="ORF">HNR07_004559</name>
</gene>
<evidence type="ECO:0000256" key="6">
    <source>
        <dbReference type="SAM" id="Phobius"/>
    </source>
</evidence>
<keyword evidence="9" id="KW-1185">Reference proteome</keyword>
<keyword evidence="3 6" id="KW-0812">Transmembrane</keyword>
<dbReference type="PANTHER" id="PTHR35007">
    <property type="entry name" value="INTEGRAL MEMBRANE PROTEIN-RELATED"/>
    <property type="match status" value="1"/>
</dbReference>
<evidence type="ECO:0000256" key="2">
    <source>
        <dbReference type="ARBA" id="ARBA00022475"/>
    </source>
</evidence>
<comment type="subcellular location">
    <subcellularLocation>
        <location evidence="1">Cell membrane</location>
        <topology evidence="1">Multi-pass membrane protein</topology>
    </subcellularLocation>
</comment>
<name>A0A840WBB6_9ACTN</name>
<evidence type="ECO:0000313" key="8">
    <source>
        <dbReference type="EMBL" id="MBB5493422.1"/>
    </source>
</evidence>
<evidence type="ECO:0000256" key="5">
    <source>
        <dbReference type="ARBA" id="ARBA00023136"/>
    </source>
</evidence>
<dbReference type="RefSeq" id="WP_017567538.1">
    <property type="nucleotide sequence ID" value="NZ_BAAAKM010000111.1"/>
</dbReference>
<dbReference type="InterPro" id="IPR018076">
    <property type="entry name" value="T2SS_GspF_dom"/>
</dbReference>
<reference evidence="8 9" key="1">
    <citation type="submission" date="2020-08" db="EMBL/GenBank/DDBJ databases">
        <title>Sequencing the genomes of 1000 actinobacteria strains.</title>
        <authorList>
            <person name="Klenk H.-P."/>
        </authorList>
    </citation>
    <scope>NUCLEOTIDE SEQUENCE [LARGE SCALE GENOMIC DNA]</scope>
    <source>
        <strain evidence="8 9">DSM 44598</strain>
    </source>
</reference>
<feature type="domain" description="Type II secretion system protein GspF" evidence="7">
    <location>
        <begin position="104"/>
        <end position="230"/>
    </location>
</feature>
<evidence type="ECO:0000313" key="9">
    <source>
        <dbReference type="Proteomes" id="UP000579647"/>
    </source>
</evidence>
<evidence type="ECO:0000256" key="1">
    <source>
        <dbReference type="ARBA" id="ARBA00004651"/>
    </source>
</evidence>
<evidence type="ECO:0000259" key="7">
    <source>
        <dbReference type="Pfam" id="PF00482"/>
    </source>
</evidence>
<dbReference type="PANTHER" id="PTHR35007:SF3">
    <property type="entry name" value="POSSIBLE CONSERVED ALANINE RICH MEMBRANE PROTEIN"/>
    <property type="match status" value="1"/>
</dbReference>
<feature type="transmembrane region" description="Helical" evidence="6">
    <location>
        <begin position="54"/>
        <end position="80"/>
    </location>
</feature>
<protein>
    <submittedName>
        <fullName evidence="8">Flp pilus assembly protein TadB</fullName>
    </submittedName>
</protein>
<keyword evidence="5 6" id="KW-0472">Membrane</keyword>
<sequence length="289" mass="30222">MNPLVWGAVGGLLLGAGAGLLVLEAARRLAERPRPGEVRVVVTREHALRLLGAMAGGLVVWGVTGWPVAIVLVAAAVWWLPAALGPDRAHTAQVERIDAVAGWVEQIRDLMAGASGLHQAIIHTVPTAPAPVRADVAHLAEQLQNGAPPEEALREFAHRVDVPTADLAVAALSSAATRQAADLGPLLASLATAARDQAGMLVRVAATRARTRTSARIITATTLALAAVLLLLNREFFAPYDTPTGQLVLAVIGGLWAAGLVWLVRMSRVDLGPRLLAPDVAADEEVVTR</sequence>
<organism evidence="8 9">
    <name type="scientific">Nocardiopsis metallicus</name>
    <dbReference type="NCBI Taxonomy" id="179819"/>
    <lineage>
        <taxon>Bacteria</taxon>
        <taxon>Bacillati</taxon>
        <taxon>Actinomycetota</taxon>
        <taxon>Actinomycetes</taxon>
        <taxon>Streptosporangiales</taxon>
        <taxon>Nocardiopsidaceae</taxon>
        <taxon>Nocardiopsis</taxon>
    </lineage>
</organism>
<dbReference type="Proteomes" id="UP000579647">
    <property type="component" value="Unassembled WGS sequence"/>
</dbReference>
<comment type="caution">
    <text evidence="8">The sequence shown here is derived from an EMBL/GenBank/DDBJ whole genome shotgun (WGS) entry which is preliminary data.</text>
</comment>
<keyword evidence="2" id="KW-1003">Cell membrane</keyword>
<evidence type="ECO:0000256" key="4">
    <source>
        <dbReference type="ARBA" id="ARBA00022989"/>
    </source>
</evidence>